<keyword evidence="2" id="KW-1185">Reference proteome</keyword>
<dbReference type="EMBL" id="NCKW01005074">
    <property type="protein sequence ID" value="POM73591.1"/>
    <property type="molecule type" value="Genomic_DNA"/>
</dbReference>
<comment type="caution">
    <text evidence="1">The sequence shown here is derived from an EMBL/GenBank/DDBJ whole genome shotgun (WGS) entry which is preliminary data.</text>
</comment>
<reference evidence="1 2" key="1">
    <citation type="journal article" date="2017" name="Genome Biol. Evol.">
        <title>Phytophthora megakarya and P. palmivora, closely related causal agents of cacao black pod rot, underwent increases in genome sizes and gene numbers by different mechanisms.</title>
        <authorList>
            <person name="Ali S.S."/>
            <person name="Shao J."/>
            <person name="Lary D.J."/>
            <person name="Kronmiller B."/>
            <person name="Shen D."/>
            <person name="Strem M.D."/>
            <person name="Amoako-Attah I."/>
            <person name="Akrofi A.Y."/>
            <person name="Begoude B.A."/>
            <person name="Ten Hoopen G.M."/>
            <person name="Coulibaly K."/>
            <person name="Kebe B.I."/>
            <person name="Melnick R.L."/>
            <person name="Guiltinan M.J."/>
            <person name="Tyler B.M."/>
            <person name="Meinhardt L.W."/>
            <person name="Bailey B.A."/>
        </authorList>
    </citation>
    <scope>NUCLEOTIDE SEQUENCE [LARGE SCALE GENOMIC DNA]</scope>
    <source>
        <strain evidence="2">sbr112.9</strain>
    </source>
</reference>
<dbReference type="Proteomes" id="UP000237271">
    <property type="component" value="Unassembled WGS sequence"/>
</dbReference>
<sequence>MRQVTKRSLPIMEEEKLYEAPVFTGQHDTRGYVEATCHKLVIKEVINVTRRDNELRRQARYQDIPDEEIPLIPMEMDPYQRKVICTHGWAERDRSTRKRACHAQNALPDVGAGCQGAGRNMVPADSLLMSGIQLLVEAEAGISQIYDYIHSNSAHRVTMTDVRKMITRLWSTGKSLSDNDSVAEMILNFNVESTKNVTSVHESAPGDTGVISFTSGYARAMLDNFPEVIQNGPHSPNQSVFGPGFDQTFCLTSNNYQLLTRIAWISLAKDNLCSTHW</sequence>
<protein>
    <submittedName>
        <fullName evidence="1">Uncharacterized protein</fullName>
    </submittedName>
</protein>
<accession>A0A2P4Y705</accession>
<evidence type="ECO:0000313" key="2">
    <source>
        <dbReference type="Proteomes" id="UP000237271"/>
    </source>
</evidence>
<gene>
    <name evidence="1" type="ORF">PHPALM_9547</name>
</gene>
<organism evidence="1 2">
    <name type="scientific">Phytophthora palmivora</name>
    <dbReference type="NCBI Taxonomy" id="4796"/>
    <lineage>
        <taxon>Eukaryota</taxon>
        <taxon>Sar</taxon>
        <taxon>Stramenopiles</taxon>
        <taxon>Oomycota</taxon>
        <taxon>Peronosporomycetes</taxon>
        <taxon>Peronosporales</taxon>
        <taxon>Peronosporaceae</taxon>
        <taxon>Phytophthora</taxon>
    </lineage>
</organism>
<dbReference type="OrthoDB" id="114980at2759"/>
<proteinExistence type="predicted"/>
<evidence type="ECO:0000313" key="1">
    <source>
        <dbReference type="EMBL" id="POM73591.1"/>
    </source>
</evidence>
<name>A0A2P4Y705_9STRA</name>
<dbReference type="AlphaFoldDB" id="A0A2P4Y705"/>